<dbReference type="GO" id="GO:0009295">
    <property type="term" value="C:nucleoid"/>
    <property type="evidence" value="ECO:0007669"/>
    <property type="project" value="UniProtKB-SubCell"/>
</dbReference>
<feature type="domain" description="ParB-like N-terminal" evidence="6">
    <location>
        <begin position="42"/>
        <end position="131"/>
    </location>
</feature>
<reference evidence="7" key="1">
    <citation type="journal article" date="2021" name="PeerJ">
        <title>Extensive microbial diversity within the chicken gut microbiome revealed by metagenomics and culture.</title>
        <authorList>
            <person name="Gilroy R."/>
            <person name="Ravi A."/>
            <person name="Getino M."/>
            <person name="Pursley I."/>
            <person name="Horton D.L."/>
            <person name="Alikhan N.F."/>
            <person name="Baker D."/>
            <person name="Gharbi K."/>
            <person name="Hall N."/>
            <person name="Watson M."/>
            <person name="Adriaenssens E.M."/>
            <person name="Foster-Nyarko E."/>
            <person name="Jarju S."/>
            <person name="Secka A."/>
            <person name="Antonio M."/>
            <person name="Oren A."/>
            <person name="Chaudhuri R.R."/>
            <person name="La Ragione R."/>
            <person name="Hildebrand F."/>
            <person name="Pallen M.J."/>
        </authorList>
    </citation>
    <scope>NUCLEOTIDE SEQUENCE</scope>
    <source>
        <strain evidence="7">CHK191-13928</strain>
    </source>
</reference>
<dbReference type="AlphaFoldDB" id="A0A9D1WVS3"/>
<dbReference type="Pfam" id="PF17762">
    <property type="entry name" value="HTH_ParB"/>
    <property type="match status" value="1"/>
</dbReference>
<dbReference type="Proteomes" id="UP000886721">
    <property type="component" value="Unassembled WGS sequence"/>
</dbReference>
<dbReference type="FunFam" id="3.90.1530.30:FF:000001">
    <property type="entry name" value="Chromosome partitioning protein ParB"/>
    <property type="match status" value="1"/>
</dbReference>
<dbReference type="InterPro" id="IPR036086">
    <property type="entry name" value="ParB/Sulfiredoxin_sf"/>
</dbReference>
<name>A0A9D1WVS3_9FIRM</name>
<gene>
    <name evidence="7" type="ORF">H9735_08655</name>
</gene>
<reference evidence="7" key="2">
    <citation type="submission" date="2021-04" db="EMBL/GenBank/DDBJ databases">
        <authorList>
            <person name="Gilroy R."/>
        </authorList>
    </citation>
    <scope>NUCLEOTIDE SEQUENCE</scope>
    <source>
        <strain evidence="7">CHK191-13928</strain>
    </source>
</reference>
<dbReference type="InterPro" id="IPR041468">
    <property type="entry name" value="HTH_ParB/Spo0J"/>
</dbReference>
<dbReference type="GO" id="GO:0045881">
    <property type="term" value="P:positive regulation of sporulation resulting in formation of a cellular spore"/>
    <property type="evidence" value="ECO:0007669"/>
    <property type="project" value="TreeGrafter"/>
</dbReference>
<evidence type="ECO:0000256" key="3">
    <source>
        <dbReference type="ARBA" id="ARBA00022829"/>
    </source>
</evidence>
<organism evidence="7 8">
    <name type="scientific">Candidatus Anaerostipes excrementavium</name>
    <dbReference type="NCBI Taxonomy" id="2838463"/>
    <lineage>
        <taxon>Bacteria</taxon>
        <taxon>Bacillati</taxon>
        <taxon>Bacillota</taxon>
        <taxon>Clostridia</taxon>
        <taxon>Lachnospirales</taxon>
        <taxon>Lachnospiraceae</taxon>
        <taxon>Anaerostipes</taxon>
    </lineage>
</organism>
<keyword evidence="4" id="KW-0238">DNA-binding</keyword>
<dbReference type="Gene3D" id="1.10.10.2830">
    <property type="match status" value="1"/>
</dbReference>
<evidence type="ECO:0000256" key="2">
    <source>
        <dbReference type="ARBA" id="ARBA00006295"/>
    </source>
</evidence>
<dbReference type="PANTHER" id="PTHR33375:SF1">
    <property type="entry name" value="CHROMOSOME-PARTITIONING PROTEIN PARB-RELATED"/>
    <property type="match status" value="1"/>
</dbReference>
<evidence type="ECO:0000256" key="4">
    <source>
        <dbReference type="ARBA" id="ARBA00023125"/>
    </source>
</evidence>
<sequence>MSARKKGLGRGLNTLIPSAPIPEKNLQNKEDNLINESKNSEMTLPIHKIEPNPDQPRNQFDEDSLQELADSIQQYGILQPLLVKKKDKYYEIIAGERRWRAAKIAGLEEVPVIIREYDDHEIVEIALIENIQREDLSPIEEAMAYQRLMKEHHLKQDEIAEKVSKSRAAITNSLRLLKLDPRVQNMLEEEMISSGHARALLAIHDGDLQYEIAVKVFDEKLSVRDIEKMVKIMNQPKKEKEKSEDQYQFLYKDLEETMKQVLGSKVSIKNKKNNKGKIEIEYYSRDELERIVDMIKSI</sequence>
<feature type="region of interest" description="Disordered" evidence="5">
    <location>
        <begin position="1"/>
        <end position="60"/>
    </location>
</feature>
<dbReference type="GO" id="GO:0005694">
    <property type="term" value="C:chromosome"/>
    <property type="evidence" value="ECO:0007669"/>
    <property type="project" value="TreeGrafter"/>
</dbReference>
<dbReference type="SMART" id="SM00470">
    <property type="entry name" value="ParB"/>
    <property type="match status" value="1"/>
</dbReference>
<dbReference type="GO" id="GO:0007059">
    <property type="term" value="P:chromosome segregation"/>
    <property type="evidence" value="ECO:0007669"/>
    <property type="project" value="UniProtKB-KW"/>
</dbReference>
<dbReference type="Pfam" id="PF02195">
    <property type="entry name" value="ParB_N"/>
    <property type="match status" value="1"/>
</dbReference>
<dbReference type="Pfam" id="PF23552">
    <property type="entry name" value="ParB_C"/>
    <property type="match status" value="1"/>
</dbReference>
<evidence type="ECO:0000256" key="1">
    <source>
        <dbReference type="ARBA" id="ARBA00004453"/>
    </source>
</evidence>
<dbReference type="GO" id="GO:0003677">
    <property type="term" value="F:DNA binding"/>
    <property type="evidence" value="ECO:0007669"/>
    <property type="project" value="UniProtKB-KW"/>
</dbReference>
<comment type="caution">
    <text evidence="7">The sequence shown here is derived from an EMBL/GenBank/DDBJ whole genome shotgun (WGS) entry which is preliminary data.</text>
</comment>
<evidence type="ECO:0000259" key="6">
    <source>
        <dbReference type="SMART" id="SM00470"/>
    </source>
</evidence>
<proteinExistence type="inferred from homology"/>
<accession>A0A9D1WVS3</accession>
<keyword evidence="3" id="KW-0159">Chromosome partition</keyword>
<dbReference type="InterPro" id="IPR003115">
    <property type="entry name" value="ParB_N"/>
</dbReference>
<dbReference type="SUPFAM" id="SSF109709">
    <property type="entry name" value="KorB DNA-binding domain-like"/>
    <property type="match status" value="1"/>
</dbReference>
<dbReference type="SUPFAM" id="SSF110849">
    <property type="entry name" value="ParB/Sulfiredoxin"/>
    <property type="match status" value="1"/>
</dbReference>
<dbReference type="InterPro" id="IPR004437">
    <property type="entry name" value="ParB/RepB/Spo0J"/>
</dbReference>
<dbReference type="FunFam" id="1.10.10.2830:FF:000001">
    <property type="entry name" value="Chromosome partitioning protein ParB"/>
    <property type="match status" value="1"/>
</dbReference>
<dbReference type="PANTHER" id="PTHR33375">
    <property type="entry name" value="CHROMOSOME-PARTITIONING PROTEIN PARB-RELATED"/>
    <property type="match status" value="1"/>
</dbReference>
<evidence type="ECO:0000256" key="5">
    <source>
        <dbReference type="SAM" id="MobiDB-lite"/>
    </source>
</evidence>
<protein>
    <submittedName>
        <fullName evidence="7">ParB/RepB/Spo0J family partition protein</fullName>
    </submittedName>
</protein>
<dbReference type="CDD" id="cd16393">
    <property type="entry name" value="SPO0J_N"/>
    <property type="match status" value="1"/>
</dbReference>
<dbReference type="Gene3D" id="3.90.1530.30">
    <property type="match status" value="1"/>
</dbReference>
<dbReference type="NCBIfam" id="TIGR00180">
    <property type="entry name" value="parB_part"/>
    <property type="match status" value="1"/>
</dbReference>
<evidence type="ECO:0000313" key="7">
    <source>
        <dbReference type="EMBL" id="HIX68168.1"/>
    </source>
</evidence>
<dbReference type="InterPro" id="IPR057240">
    <property type="entry name" value="ParB_dimer_C"/>
</dbReference>
<dbReference type="InterPro" id="IPR050336">
    <property type="entry name" value="Chromosome_partition/occlusion"/>
</dbReference>
<comment type="subcellular location">
    <subcellularLocation>
        <location evidence="1">Cytoplasm</location>
        <location evidence="1">Nucleoid</location>
    </subcellularLocation>
</comment>
<comment type="similarity">
    <text evidence="2">Belongs to the ParB family.</text>
</comment>
<dbReference type="EMBL" id="DXEM01000028">
    <property type="protein sequence ID" value="HIX68168.1"/>
    <property type="molecule type" value="Genomic_DNA"/>
</dbReference>
<evidence type="ECO:0000313" key="8">
    <source>
        <dbReference type="Proteomes" id="UP000886721"/>
    </source>
</evidence>